<proteinExistence type="predicted"/>
<organism evidence="3 4">
    <name type="scientific">Marixanthomonas spongiae</name>
    <dbReference type="NCBI Taxonomy" id="2174845"/>
    <lineage>
        <taxon>Bacteria</taxon>
        <taxon>Pseudomonadati</taxon>
        <taxon>Bacteroidota</taxon>
        <taxon>Flavobacteriia</taxon>
        <taxon>Flavobacteriales</taxon>
        <taxon>Flavobacteriaceae</taxon>
        <taxon>Marixanthomonas</taxon>
    </lineage>
</organism>
<evidence type="ECO:0000313" key="3">
    <source>
        <dbReference type="EMBL" id="PVW14517.1"/>
    </source>
</evidence>
<dbReference type="PROSITE" id="PS51257">
    <property type="entry name" value="PROKAR_LIPOPROTEIN"/>
    <property type="match status" value="1"/>
</dbReference>
<gene>
    <name evidence="3" type="ORF">DDV96_08265</name>
</gene>
<evidence type="ECO:0000256" key="1">
    <source>
        <dbReference type="SAM" id="SignalP"/>
    </source>
</evidence>
<dbReference type="Pfam" id="PF13620">
    <property type="entry name" value="CarboxypepD_reg"/>
    <property type="match status" value="1"/>
</dbReference>
<dbReference type="Gene3D" id="2.120.10.30">
    <property type="entry name" value="TolB, C-terminal domain"/>
    <property type="match status" value="1"/>
</dbReference>
<sequence>MKTKHYYIFSFLLFIAFLSCNEDTLEIERKGTIIGTVLDKETEEPLENVQITTNPASTTATTDEKGEFTLNNILIDDYSVQAELDGYRTGFEAVNVVEDGISEVVINLEVKDEDNQPPSQPILVFPEDGAEDVELEVQFTWGASDPEDDDIFYTLKLRNGSTSEMQEFEIEKDTFFIVDNLQLATNYFWQVSAKDEDSEAVESAISEFKTLTTPNNPYFFVKKEDNNNVIYSGNADNDTITNTVDQNLFKLTNENTNSFKPKKNNTLQRLAFLRTVGGDTHLFTMNLDGTNVDQITSTVPVAGFRQEQISYTWSDDGAFLYYPYFDKLYRINNDGSNRTLVYSTADGSFISEVEIPEFDTDLLLLKTNDNRGYNVRIFTYRLSANAEETVILENVDGAAGAIDITANADRVLYSQDISGSENSVYRQFTARMFLYDIASGDPAVMIDTDVDPGDNELQCRFSPTEGGVIFTRVGNNFGAVPDIFTKVFGSDINDNKTFTKASMPDWE</sequence>
<dbReference type="PROSITE" id="PS50853">
    <property type="entry name" value="FN3"/>
    <property type="match status" value="1"/>
</dbReference>
<dbReference type="SUPFAM" id="SSF49464">
    <property type="entry name" value="Carboxypeptidase regulatory domain-like"/>
    <property type="match status" value="1"/>
</dbReference>
<feature type="signal peptide" evidence="1">
    <location>
        <begin position="1"/>
        <end position="21"/>
    </location>
</feature>
<name>A0A2U0I092_9FLAO</name>
<dbReference type="Proteomes" id="UP000245962">
    <property type="component" value="Unassembled WGS sequence"/>
</dbReference>
<feature type="domain" description="Fibronectin type-III" evidence="2">
    <location>
        <begin position="117"/>
        <end position="216"/>
    </location>
</feature>
<protein>
    <recommendedName>
        <fullName evidence="2">Fibronectin type-III domain-containing protein</fullName>
    </recommendedName>
</protein>
<evidence type="ECO:0000313" key="4">
    <source>
        <dbReference type="Proteomes" id="UP000245962"/>
    </source>
</evidence>
<feature type="chain" id="PRO_5015396516" description="Fibronectin type-III domain-containing protein" evidence="1">
    <location>
        <begin position="22"/>
        <end position="507"/>
    </location>
</feature>
<dbReference type="Gene3D" id="2.60.40.10">
    <property type="entry name" value="Immunoglobulins"/>
    <property type="match status" value="1"/>
</dbReference>
<dbReference type="EMBL" id="QEHR01000005">
    <property type="protein sequence ID" value="PVW14517.1"/>
    <property type="molecule type" value="Genomic_DNA"/>
</dbReference>
<dbReference type="OrthoDB" id="9815657at2"/>
<keyword evidence="4" id="KW-1185">Reference proteome</keyword>
<dbReference type="InterPro" id="IPR003961">
    <property type="entry name" value="FN3_dom"/>
</dbReference>
<dbReference type="SUPFAM" id="SSF69304">
    <property type="entry name" value="Tricorn protease N-terminal domain"/>
    <property type="match status" value="1"/>
</dbReference>
<evidence type="ECO:0000259" key="2">
    <source>
        <dbReference type="PROSITE" id="PS50853"/>
    </source>
</evidence>
<dbReference type="RefSeq" id="WP_116694291.1">
    <property type="nucleotide sequence ID" value="NZ_QEHR01000005.1"/>
</dbReference>
<dbReference type="SUPFAM" id="SSF49265">
    <property type="entry name" value="Fibronectin type III"/>
    <property type="match status" value="1"/>
</dbReference>
<comment type="caution">
    <text evidence="3">The sequence shown here is derived from an EMBL/GenBank/DDBJ whole genome shotgun (WGS) entry which is preliminary data.</text>
</comment>
<keyword evidence="1" id="KW-0732">Signal</keyword>
<dbReference type="Gene3D" id="2.60.40.1120">
    <property type="entry name" value="Carboxypeptidase-like, regulatory domain"/>
    <property type="match status" value="1"/>
</dbReference>
<accession>A0A2U0I092</accession>
<dbReference type="InterPro" id="IPR013783">
    <property type="entry name" value="Ig-like_fold"/>
</dbReference>
<dbReference type="CDD" id="cd00063">
    <property type="entry name" value="FN3"/>
    <property type="match status" value="1"/>
</dbReference>
<reference evidence="3 4" key="1">
    <citation type="submission" date="2018-04" db="EMBL/GenBank/DDBJ databases">
        <title>Marixanthomonas spongiae HN-E44 sp. nov., isolated from a marine sponge.</title>
        <authorList>
            <person name="Luo L."/>
            <person name="Zhuang L."/>
        </authorList>
    </citation>
    <scope>NUCLEOTIDE SEQUENCE [LARGE SCALE GENOMIC DNA]</scope>
    <source>
        <strain evidence="3 4">HN-E44</strain>
    </source>
</reference>
<dbReference type="AlphaFoldDB" id="A0A2U0I092"/>
<dbReference type="InterPro" id="IPR036116">
    <property type="entry name" value="FN3_sf"/>
</dbReference>
<dbReference type="InterPro" id="IPR011042">
    <property type="entry name" value="6-blade_b-propeller_TolB-like"/>
</dbReference>
<dbReference type="InterPro" id="IPR008969">
    <property type="entry name" value="CarboxyPept-like_regulatory"/>
</dbReference>